<evidence type="ECO:0000256" key="7">
    <source>
        <dbReference type="ARBA" id="ARBA00023242"/>
    </source>
</evidence>
<dbReference type="GO" id="GO:0003712">
    <property type="term" value="F:transcription coregulator activity"/>
    <property type="evidence" value="ECO:0007669"/>
    <property type="project" value="InterPro"/>
</dbReference>
<feature type="region of interest" description="Disordered" evidence="9">
    <location>
        <begin position="121"/>
        <end position="146"/>
    </location>
</feature>
<dbReference type="AlphaFoldDB" id="A0A1E3PFH0"/>
<dbReference type="EMBL" id="KV454413">
    <property type="protein sequence ID" value="ODQ63944.1"/>
    <property type="molecule type" value="Genomic_DNA"/>
</dbReference>
<evidence type="ECO:0000256" key="9">
    <source>
        <dbReference type="SAM" id="MobiDB-lite"/>
    </source>
</evidence>
<protein>
    <recommendedName>
        <fullName evidence="3 8">Mediator of RNA polymerase II transcription subunit 31</fullName>
    </recommendedName>
</protein>
<evidence type="ECO:0000313" key="11">
    <source>
        <dbReference type="Proteomes" id="UP000095009"/>
    </source>
</evidence>
<evidence type="ECO:0000256" key="4">
    <source>
        <dbReference type="ARBA" id="ARBA00023015"/>
    </source>
</evidence>
<dbReference type="Pfam" id="PF05669">
    <property type="entry name" value="Med31"/>
    <property type="match status" value="1"/>
</dbReference>
<evidence type="ECO:0000256" key="5">
    <source>
        <dbReference type="ARBA" id="ARBA00023159"/>
    </source>
</evidence>
<name>A0A1E3PFH0_9ASCO</name>
<dbReference type="InterPro" id="IPR038089">
    <property type="entry name" value="Med31_sf"/>
</dbReference>
<evidence type="ECO:0000256" key="1">
    <source>
        <dbReference type="ARBA" id="ARBA00004123"/>
    </source>
</evidence>
<accession>A0A1E3PFH0</accession>
<reference evidence="10 11" key="1">
    <citation type="journal article" date="2016" name="Proc. Natl. Acad. Sci. U.S.A.">
        <title>Comparative genomics of biotechnologically important yeasts.</title>
        <authorList>
            <person name="Riley R."/>
            <person name="Haridas S."/>
            <person name="Wolfe K.H."/>
            <person name="Lopes M.R."/>
            <person name="Hittinger C.T."/>
            <person name="Goeker M."/>
            <person name="Salamov A.A."/>
            <person name="Wisecaver J.H."/>
            <person name="Long T.M."/>
            <person name="Calvey C.H."/>
            <person name="Aerts A.L."/>
            <person name="Barry K.W."/>
            <person name="Choi C."/>
            <person name="Clum A."/>
            <person name="Coughlan A.Y."/>
            <person name="Deshpande S."/>
            <person name="Douglass A.P."/>
            <person name="Hanson S.J."/>
            <person name="Klenk H.-P."/>
            <person name="LaButti K.M."/>
            <person name="Lapidus A."/>
            <person name="Lindquist E.A."/>
            <person name="Lipzen A.M."/>
            <person name="Meier-Kolthoff J.P."/>
            <person name="Ohm R.A."/>
            <person name="Otillar R.P."/>
            <person name="Pangilinan J.L."/>
            <person name="Peng Y."/>
            <person name="Rokas A."/>
            <person name="Rosa C.A."/>
            <person name="Scheuner C."/>
            <person name="Sibirny A.A."/>
            <person name="Slot J.C."/>
            <person name="Stielow J.B."/>
            <person name="Sun H."/>
            <person name="Kurtzman C.P."/>
            <person name="Blackwell M."/>
            <person name="Grigoriev I.V."/>
            <person name="Jeffries T.W."/>
        </authorList>
    </citation>
    <scope>NUCLEOTIDE SEQUENCE [LARGE SCALE GENOMIC DNA]</scope>
    <source>
        <strain evidence="10 11">DSM 6958</strain>
    </source>
</reference>
<organism evidence="10 11">
    <name type="scientific">Nadsonia fulvescens var. elongata DSM 6958</name>
    <dbReference type="NCBI Taxonomy" id="857566"/>
    <lineage>
        <taxon>Eukaryota</taxon>
        <taxon>Fungi</taxon>
        <taxon>Dikarya</taxon>
        <taxon>Ascomycota</taxon>
        <taxon>Saccharomycotina</taxon>
        <taxon>Dipodascomycetes</taxon>
        <taxon>Dipodascales</taxon>
        <taxon>Dipodascales incertae sedis</taxon>
        <taxon>Nadsonia</taxon>
    </lineage>
</organism>
<dbReference type="Proteomes" id="UP000095009">
    <property type="component" value="Unassembled WGS sequence"/>
</dbReference>
<keyword evidence="4 8" id="KW-0805">Transcription regulation</keyword>
<dbReference type="InterPro" id="IPR008831">
    <property type="entry name" value="Mediator_Med31"/>
</dbReference>
<evidence type="ECO:0000256" key="6">
    <source>
        <dbReference type="ARBA" id="ARBA00023163"/>
    </source>
</evidence>
<dbReference type="Gene3D" id="1.10.10.1340">
    <property type="entry name" value="Mediator of RNA polymerase II, submodule Med31 (Soh1)"/>
    <property type="match status" value="1"/>
</dbReference>
<dbReference type="STRING" id="857566.A0A1E3PFH0"/>
<keyword evidence="5 8" id="KW-0010">Activator</keyword>
<dbReference type="GO" id="GO:0006355">
    <property type="term" value="P:regulation of DNA-templated transcription"/>
    <property type="evidence" value="ECO:0007669"/>
    <property type="project" value="InterPro"/>
</dbReference>
<comment type="subunit">
    <text evidence="8">Component of the Mediator complex.</text>
</comment>
<dbReference type="GO" id="GO:0016592">
    <property type="term" value="C:mediator complex"/>
    <property type="evidence" value="ECO:0007669"/>
    <property type="project" value="InterPro"/>
</dbReference>
<evidence type="ECO:0000256" key="3">
    <source>
        <dbReference type="ARBA" id="ARBA00019660"/>
    </source>
</evidence>
<gene>
    <name evidence="10" type="ORF">NADFUDRAFT_27565</name>
</gene>
<comment type="subcellular location">
    <subcellularLocation>
        <location evidence="1 8">Nucleus</location>
    </subcellularLocation>
</comment>
<dbReference type="OrthoDB" id="10257739at2759"/>
<feature type="compositionally biased region" description="Basic and acidic residues" evidence="9">
    <location>
        <begin position="123"/>
        <end position="133"/>
    </location>
</feature>
<evidence type="ECO:0000256" key="2">
    <source>
        <dbReference type="ARBA" id="ARBA00006378"/>
    </source>
</evidence>
<evidence type="ECO:0000256" key="8">
    <source>
        <dbReference type="RuleBase" id="RU364129"/>
    </source>
</evidence>
<dbReference type="PANTHER" id="PTHR13186">
    <property type="entry name" value="MEDIATOR OF RNA POLYMERASE II TRANSCRIPTION SUBUNIT 31"/>
    <property type="match status" value="1"/>
</dbReference>
<comment type="function">
    <text evidence="8">Component of the Mediator complex, a coactivator involved in the regulated transcription of nearly all RNA polymerase II-dependent genes. Mediator functions as a bridge to convey information from gene-specific regulatory proteins to the basal RNA polymerase II transcription machinery. Mediator is recruited to promoters by direct interactions with regulatory proteins and serves as a scaffold for the assembly of a functional preinitiation complex with RNA polymerase II and the general transcription factors.</text>
</comment>
<sequence>MSEPSTVDHQLSEEPTRWEIELEFVQSLANPMYLNYLAQMKYLEDEQFLAYLEYLAYWQKPEFSKYLIYPNCLHILRLLRYPMFRQEILRADVAKLFMDEFYMKWLKMGAVGTDDSISEDISPEAKKAKDVKGEAGNSVENERNTLDVKLENGGNGVV</sequence>
<evidence type="ECO:0000313" key="10">
    <source>
        <dbReference type="EMBL" id="ODQ63944.1"/>
    </source>
</evidence>
<comment type="similarity">
    <text evidence="2 8">Belongs to the Mediator complex subunit 31 family.</text>
</comment>
<keyword evidence="7 8" id="KW-0539">Nucleus</keyword>
<keyword evidence="11" id="KW-1185">Reference proteome</keyword>
<keyword evidence="6 8" id="KW-0804">Transcription</keyword>
<proteinExistence type="inferred from homology"/>